<protein>
    <submittedName>
        <fullName evidence="7">OmpA family protein</fullName>
    </submittedName>
</protein>
<keyword evidence="3" id="KW-0998">Cell outer membrane</keyword>
<dbReference type="InterPro" id="IPR011042">
    <property type="entry name" value="6-blade_b-propeller_TolB-like"/>
</dbReference>
<evidence type="ECO:0000256" key="2">
    <source>
        <dbReference type="ARBA" id="ARBA00023136"/>
    </source>
</evidence>
<keyword evidence="2 4" id="KW-0472">Membrane</keyword>
<dbReference type="InterPro" id="IPR050330">
    <property type="entry name" value="Bact_OuterMem_StrucFunc"/>
</dbReference>
<name>A0A9X1HWA4_9BACT</name>
<dbReference type="InterPro" id="IPR006664">
    <property type="entry name" value="OMP_bac"/>
</dbReference>
<dbReference type="InterPro" id="IPR006665">
    <property type="entry name" value="OmpA-like"/>
</dbReference>
<dbReference type="InterPro" id="IPR011990">
    <property type="entry name" value="TPR-like_helical_dom_sf"/>
</dbReference>
<accession>A0A9X1HWA4</accession>
<organism evidence="7 8">
    <name type="scientific">Fulvivirga sedimenti</name>
    <dbReference type="NCBI Taxonomy" id="2879465"/>
    <lineage>
        <taxon>Bacteria</taxon>
        <taxon>Pseudomonadati</taxon>
        <taxon>Bacteroidota</taxon>
        <taxon>Cytophagia</taxon>
        <taxon>Cytophagales</taxon>
        <taxon>Fulvivirgaceae</taxon>
        <taxon>Fulvivirga</taxon>
    </lineage>
</organism>
<dbReference type="PRINTS" id="PR01021">
    <property type="entry name" value="OMPADOMAIN"/>
</dbReference>
<dbReference type="AlphaFoldDB" id="A0A9X1HWA4"/>
<dbReference type="CDD" id="cd07185">
    <property type="entry name" value="OmpA_C-like"/>
    <property type="match status" value="1"/>
</dbReference>
<sequence length="668" mass="75605">MTIVRFILILSAGIFVTSCGIEKKAAKSFNLGQYQSSIDLYGQMLEKNPQDGTANFFVAESYRLSNRLADAKPYYEKALEQGVNNDSIRMNYAFSLKANQEYDKARQEMNTYIAGAGNEFYKARAEEELAHLQNIDEIRSKESYYRVKALEEINSPAAEYSPVYNDGELYFTSNRLDNKIYKATGTPFTSIYKVKTQGAIVDMNTLEQLGGVINSVDVNEGSVTFSPDGKTMVYAKGNSGKKKGTADVNLYITRNRNGEWTEPRMLNINNDGYWDSSPAFSQDGRTLYFASNRPGGYGGTDLYSAKMNSRGRFYNVKNMGPDINTTGNEMFPYVSEDGALYFSSDGHPGFGALDLFVARRQNGKTTIENLGEPMNSAADDFGFFLFRADRGFFTSNREGGMGDDDIYTFVNRDPDLKILNYFLRGVTMTPGEGDELKILTRVQVRLLDANGEQLDEDITQDDGRFEFRIYENENYNLVAERQGGDEQYLITRSPYSTFGKSVRKDTLSQLVTNIYYDTTIVLERIEKDKIFVLENIYYDLDKSDIRDDAALELDKLVTILTDNPELKIELSSHTDDRNSDDYNMALSERRAQSAVRYLVSQGIDPTRLVAKGYGESKLLIQNAQTEEEHQVNRRTEFKILEIGKIKPPPTSEFDEDRFFDDEGDDSGN</sequence>
<dbReference type="SUPFAM" id="SSF103088">
    <property type="entry name" value="OmpA-like"/>
    <property type="match status" value="1"/>
</dbReference>
<dbReference type="PANTHER" id="PTHR30329">
    <property type="entry name" value="STATOR ELEMENT OF FLAGELLAR MOTOR COMPLEX"/>
    <property type="match status" value="1"/>
</dbReference>
<dbReference type="Gene3D" id="1.25.40.10">
    <property type="entry name" value="Tetratricopeptide repeat domain"/>
    <property type="match status" value="1"/>
</dbReference>
<dbReference type="SUPFAM" id="SSF48452">
    <property type="entry name" value="TPR-like"/>
    <property type="match status" value="1"/>
</dbReference>
<feature type="compositionally biased region" description="Acidic residues" evidence="5">
    <location>
        <begin position="652"/>
        <end position="668"/>
    </location>
</feature>
<dbReference type="PROSITE" id="PS51123">
    <property type="entry name" value="OMPA_2"/>
    <property type="match status" value="1"/>
</dbReference>
<evidence type="ECO:0000256" key="4">
    <source>
        <dbReference type="PROSITE-ProRule" id="PRU00473"/>
    </source>
</evidence>
<evidence type="ECO:0000259" key="6">
    <source>
        <dbReference type="PROSITE" id="PS51123"/>
    </source>
</evidence>
<evidence type="ECO:0000313" key="8">
    <source>
        <dbReference type="Proteomes" id="UP001139409"/>
    </source>
</evidence>
<dbReference type="GO" id="GO:0009279">
    <property type="term" value="C:cell outer membrane"/>
    <property type="evidence" value="ECO:0007669"/>
    <property type="project" value="UniProtKB-SubCell"/>
</dbReference>
<dbReference type="Gene3D" id="3.30.1330.60">
    <property type="entry name" value="OmpA-like domain"/>
    <property type="match status" value="1"/>
</dbReference>
<feature type="region of interest" description="Disordered" evidence="5">
    <location>
        <begin position="644"/>
        <end position="668"/>
    </location>
</feature>
<evidence type="ECO:0000256" key="3">
    <source>
        <dbReference type="ARBA" id="ARBA00023237"/>
    </source>
</evidence>
<dbReference type="Pfam" id="PF00691">
    <property type="entry name" value="OmpA"/>
    <property type="match status" value="1"/>
</dbReference>
<dbReference type="Proteomes" id="UP001139409">
    <property type="component" value="Unassembled WGS sequence"/>
</dbReference>
<comment type="caution">
    <text evidence="7">The sequence shown here is derived from an EMBL/GenBank/DDBJ whole genome shotgun (WGS) entry which is preliminary data.</text>
</comment>
<dbReference type="RefSeq" id="WP_225699422.1">
    <property type="nucleotide sequence ID" value="NZ_JAIXNE010000006.1"/>
</dbReference>
<dbReference type="PROSITE" id="PS51257">
    <property type="entry name" value="PROKAR_LIPOPROTEIN"/>
    <property type="match status" value="1"/>
</dbReference>
<dbReference type="PANTHER" id="PTHR30329:SF21">
    <property type="entry name" value="LIPOPROTEIN YIAD-RELATED"/>
    <property type="match status" value="1"/>
</dbReference>
<dbReference type="EMBL" id="JAIXNE010000006">
    <property type="protein sequence ID" value="MCA6078565.1"/>
    <property type="molecule type" value="Genomic_DNA"/>
</dbReference>
<reference evidence="7" key="1">
    <citation type="submission" date="2021-09" db="EMBL/GenBank/DDBJ databases">
        <title>Fulvivirga sp. isolated from coastal sediment.</title>
        <authorList>
            <person name="Yu H."/>
        </authorList>
    </citation>
    <scope>NUCLEOTIDE SEQUENCE</scope>
    <source>
        <strain evidence="7">1062</strain>
    </source>
</reference>
<feature type="domain" description="OmpA-like" evidence="6">
    <location>
        <begin position="525"/>
        <end position="643"/>
    </location>
</feature>
<dbReference type="SUPFAM" id="SSF82171">
    <property type="entry name" value="DPP6 N-terminal domain-like"/>
    <property type="match status" value="1"/>
</dbReference>
<keyword evidence="8" id="KW-1185">Reference proteome</keyword>
<dbReference type="Pfam" id="PF07676">
    <property type="entry name" value="PD40"/>
    <property type="match status" value="3"/>
</dbReference>
<dbReference type="InterPro" id="IPR011659">
    <property type="entry name" value="WD40"/>
</dbReference>
<gene>
    <name evidence="7" type="ORF">LDX50_27070</name>
</gene>
<proteinExistence type="predicted"/>
<evidence type="ECO:0000313" key="7">
    <source>
        <dbReference type="EMBL" id="MCA6078565.1"/>
    </source>
</evidence>
<dbReference type="InterPro" id="IPR036737">
    <property type="entry name" value="OmpA-like_sf"/>
</dbReference>
<evidence type="ECO:0000256" key="1">
    <source>
        <dbReference type="ARBA" id="ARBA00004442"/>
    </source>
</evidence>
<evidence type="ECO:0000256" key="5">
    <source>
        <dbReference type="SAM" id="MobiDB-lite"/>
    </source>
</evidence>
<dbReference type="Gene3D" id="2.120.10.30">
    <property type="entry name" value="TolB, C-terminal domain"/>
    <property type="match status" value="1"/>
</dbReference>
<comment type="subcellular location">
    <subcellularLocation>
        <location evidence="1">Cell outer membrane</location>
    </subcellularLocation>
</comment>